<reference evidence="5" key="1">
    <citation type="submission" date="2019-10" db="EMBL/GenBank/DDBJ databases">
        <title>Bird 10,000 Genomes (B10K) Project - Family phase.</title>
        <authorList>
            <person name="Zhang G."/>
        </authorList>
    </citation>
    <scope>NUCLEOTIDE SEQUENCE</scope>
    <source>
        <strain evidence="5">B10K-DU-002-53</strain>
        <tissue evidence="5">Muscle</tissue>
    </source>
</reference>
<feature type="domain" description="Ig-like" evidence="4">
    <location>
        <begin position="1"/>
        <end position="91"/>
    </location>
</feature>
<dbReference type="GO" id="GO:0019814">
    <property type="term" value="C:immunoglobulin complex"/>
    <property type="evidence" value="ECO:0007669"/>
    <property type="project" value="UniProtKB-KW"/>
</dbReference>
<gene>
    <name evidence="5" type="primary">Hvm57</name>
    <name evidence="5" type="ORF">PITSOR_R14880</name>
</gene>
<evidence type="ECO:0000256" key="3">
    <source>
        <dbReference type="ARBA" id="ARBA00043265"/>
    </source>
</evidence>
<dbReference type="InterPro" id="IPR050199">
    <property type="entry name" value="IgHV"/>
</dbReference>
<sequence>LVESGGGLKSPGGSLTLLCRASGFTFKDYGMFWIRQAPEKGLEYISSGGGSYSLYAPSVKGRFSIPRDNGQSSVTVQMNDLKAEDSGVYFC</sequence>
<dbReference type="OrthoDB" id="8865476at2759"/>
<dbReference type="PANTHER" id="PTHR23266">
    <property type="entry name" value="IMMUNOGLOBULIN HEAVY CHAIN"/>
    <property type="match status" value="1"/>
</dbReference>
<evidence type="ECO:0000313" key="5">
    <source>
        <dbReference type="EMBL" id="NWI92318.1"/>
    </source>
</evidence>
<dbReference type="SUPFAM" id="SSF48726">
    <property type="entry name" value="Immunoglobulin"/>
    <property type="match status" value="1"/>
</dbReference>
<dbReference type="GO" id="GO:0005576">
    <property type="term" value="C:extracellular region"/>
    <property type="evidence" value="ECO:0007669"/>
    <property type="project" value="UniProtKB-ARBA"/>
</dbReference>
<accession>A0A851FGX0</accession>
<keyword evidence="6" id="KW-1185">Reference proteome</keyword>
<protein>
    <submittedName>
        <fullName evidence="5">HVM57 protein</fullName>
    </submittedName>
</protein>
<dbReference type="GO" id="GO:0002250">
    <property type="term" value="P:adaptive immune response"/>
    <property type="evidence" value="ECO:0007669"/>
    <property type="project" value="UniProtKB-KW"/>
</dbReference>
<proteinExistence type="predicted"/>
<dbReference type="InterPro" id="IPR013106">
    <property type="entry name" value="Ig_V-set"/>
</dbReference>
<dbReference type="InterPro" id="IPR036179">
    <property type="entry name" value="Ig-like_dom_sf"/>
</dbReference>
<organism evidence="5 6">
    <name type="scientific">Pitta sordida</name>
    <name type="common">Hooded pitta</name>
    <dbReference type="NCBI Taxonomy" id="9163"/>
    <lineage>
        <taxon>Eukaryota</taxon>
        <taxon>Metazoa</taxon>
        <taxon>Chordata</taxon>
        <taxon>Craniata</taxon>
        <taxon>Vertebrata</taxon>
        <taxon>Euteleostomi</taxon>
        <taxon>Archelosauria</taxon>
        <taxon>Archosauria</taxon>
        <taxon>Dinosauria</taxon>
        <taxon>Saurischia</taxon>
        <taxon>Theropoda</taxon>
        <taxon>Coelurosauria</taxon>
        <taxon>Aves</taxon>
        <taxon>Neognathae</taxon>
        <taxon>Neoaves</taxon>
        <taxon>Telluraves</taxon>
        <taxon>Australaves</taxon>
        <taxon>Passeriformes</taxon>
        <taxon>Pittidae</taxon>
        <taxon>Pitta</taxon>
    </lineage>
</organism>
<evidence type="ECO:0000313" key="6">
    <source>
        <dbReference type="Proteomes" id="UP000633448"/>
    </source>
</evidence>
<feature type="non-terminal residue" evidence="5">
    <location>
        <position position="91"/>
    </location>
</feature>
<dbReference type="Proteomes" id="UP000633448">
    <property type="component" value="Unassembled WGS sequence"/>
</dbReference>
<keyword evidence="2" id="KW-1064">Adaptive immunity</keyword>
<dbReference type="InterPro" id="IPR013783">
    <property type="entry name" value="Ig-like_fold"/>
</dbReference>
<keyword evidence="1" id="KW-0391">Immunity</keyword>
<dbReference type="SMART" id="SM00406">
    <property type="entry name" value="IGv"/>
    <property type="match status" value="1"/>
</dbReference>
<evidence type="ECO:0000259" key="4">
    <source>
        <dbReference type="PROSITE" id="PS50835"/>
    </source>
</evidence>
<comment type="caution">
    <text evidence="5">The sequence shown here is derived from an EMBL/GenBank/DDBJ whole genome shotgun (WGS) entry which is preliminary data.</text>
</comment>
<dbReference type="EMBL" id="WEKX01016491">
    <property type="protein sequence ID" value="NWI92318.1"/>
    <property type="molecule type" value="Genomic_DNA"/>
</dbReference>
<dbReference type="Pfam" id="PF07686">
    <property type="entry name" value="V-set"/>
    <property type="match status" value="1"/>
</dbReference>
<dbReference type="AlphaFoldDB" id="A0A851FGX0"/>
<dbReference type="PROSITE" id="PS50835">
    <property type="entry name" value="IG_LIKE"/>
    <property type="match status" value="1"/>
</dbReference>
<name>A0A851FGX0_PITSO</name>
<evidence type="ECO:0000256" key="1">
    <source>
        <dbReference type="ARBA" id="ARBA00022859"/>
    </source>
</evidence>
<keyword evidence="3" id="KW-1280">Immunoglobulin</keyword>
<evidence type="ECO:0000256" key="2">
    <source>
        <dbReference type="ARBA" id="ARBA00023130"/>
    </source>
</evidence>
<feature type="non-terminal residue" evidence="5">
    <location>
        <position position="1"/>
    </location>
</feature>
<dbReference type="Gene3D" id="2.60.40.10">
    <property type="entry name" value="Immunoglobulins"/>
    <property type="match status" value="1"/>
</dbReference>
<dbReference type="InterPro" id="IPR007110">
    <property type="entry name" value="Ig-like_dom"/>
</dbReference>